<evidence type="ECO:0000313" key="1">
    <source>
        <dbReference type="EMBL" id="MBD3942159.1"/>
    </source>
</evidence>
<protein>
    <submittedName>
        <fullName evidence="1">DUF488 family protein</fullName>
    </submittedName>
</protein>
<organism evidence="1 2">
    <name type="scientific">Microbacterium helvum</name>
    <dbReference type="NCBI Taxonomy" id="2773713"/>
    <lineage>
        <taxon>Bacteria</taxon>
        <taxon>Bacillati</taxon>
        <taxon>Actinomycetota</taxon>
        <taxon>Actinomycetes</taxon>
        <taxon>Micrococcales</taxon>
        <taxon>Microbacteriaceae</taxon>
        <taxon>Microbacterium</taxon>
    </lineage>
</organism>
<name>A0ABR8NNE6_9MICO</name>
<dbReference type="InterPro" id="IPR052552">
    <property type="entry name" value="YeaO-like"/>
</dbReference>
<proteinExistence type="predicted"/>
<gene>
    <name evidence="1" type="ORF">IF188_10665</name>
</gene>
<dbReference type="PANTHER" id="PTHR36849">
    <property type="entry name" value="CYTOPLASMIC PROTEIN-RELATED"/>
    <property type="match status" value="1"/>
</dbReference>
<dbReference type="EMBL" id="JACXZS010000006">
    <property type="protein sequence ID" value="MBD3942159.1"/>
    <property type="molecule type" value="Genomic_DNA"/>
</dbReference>
<dbReference type="Pfam" id="PF22752">
    <property type="entry name" value="DUF488-N3i"/>
    <property type="match status" value="1"/>
</dbReference>
<accession>A0ABR8NNE6</accession>
<keyword evidence="2" id="KW-1185">Reference proteome</keyword>
<sequence>MRGMELRIKRVYDDPSPEDGFRVLVDRLWPRGLSKERAALDLWAKEVAPSTELRTAFHHDGLSWPDFEAAYRAELAGPTKPALDALRAELAPHPVVTLLHSVHDPEQNHAVLLKAALPS</sequence>
<reference evidence="1 2" key="1">
    <citation type="submission" date="2020-09" db="EMBL/GenBank/DDBJ databases">
        <title>Isolation and identification of active actinomycetes.</title>
        <authorList>
            <person name="Li X."/>
        </authorList>
    </citation>
    <scope>NUCLEOTIDE SEQUENCE [LARGE SCALE GENOMIC DNA]</scope>
    <source>
        <strain evidence="1 2">NEAU-LLC</strain>
    </source>
</reference>
<evidence type="ECO:0000313" key="2">
    <source>
        <dbReference type="Proteomes" id="UP000598426"/>
    </source>
</evidence>
<comment type="caution">
    <text evidence="1">The sequence shown here is derived from an EMBL/GenBank/DDBJ whole genome shotgun (WGS) entry which is preliminary data.</text>
</comment>
<dbReference type="PANTHER" id="PTHR36849:SF1">
    <property type="entry name" value="CYTOPLASMIC PROTEIN"/>
    <property type="match status" value="1"/>
</dbReference>
<dbReference type="Proteomes" id="UP000598426">
    <property type="component" value="Unassembled WGS sequence"/>
</dbReference>